<keyword evidence="4" id="KW-1185">Reference proteome</keyword>
<evidence type="ECO:0000256" key="1">
    <source>
        <dbReference type="SAM" id="MobiDB-lite"/>
    </source>
</evidence>
<feature type="compositionally biased region" description="Polar residues" evidence="1">
    <location>
        <begin position="90"/>
        <end position="100"/>
    </location>
</feature>
<dbReference type="SMART" id="SM00530">
    <property type="entry name" value="HTH_XRE"/>
    <property type="match status" value="1"/>
</dbReference>
<evidence type="ECO:0000259" key="2">
    <source>
        <dbReference type="PROSITE" id="PS50943"/>
    </source>
</evidence>
<dbReference type="Gene3D" id="1.10.260.40">
    <property type="entry name" value="lambda repressor-like DNA-binding domains"/>
    <property type="match status" value="1"/>
</dbReference>
<dbReference type="PROSITE" id="PS50943">
    <property type="entry name" value="HTH_CROC1"/>
    <property type="match status" value="1"/>
</dbReference>
<dbReference type="Proteomes" id="UP000639004">
    <property type="component" value="Unassembled WGS sequence"/>
</dbReference>
<evidence type="ECO:0000313" key="3">
    <source>
        <dbReference type="EMBL" id="MBI6182425.1"/>
    </source>
</evidence>
<sequence>MSSSYGEKLKQIRTAEGLTQPAFAKELGLGLSTVKNYESGQKNAGLSIVDKVTNHPRFEKYTMWLMNGKTSEAAGQISPTLSPDGRDDVASSSPKGRQAG</sequence>
<dbReference type="SUPFAM" id="SSF47413">
    <property type="entry name" value="lambda repressor-like DNA-binding domains"/>
    <property type="match status" value="1"/>
</dbReference>
<organism evidence="3 4">
    <name type="scientific">Serratia proteamaculans</name>
    <dbReference type="NCBI Taxonomy" id="28151"/>
    <lineage>
        <taxon>Bacteria</taxon>
        <taxon>Pseudomonadati</taxon>
        <taxon>Pseudomonadota</taxon>
        <taxon>Gammaproteobacteria</taxon>
        <taxon>Enterobacterales</taxon>
        <taxon>Yersiniaceae</taxon>
        <taxon>Serratia</taxon>
    </lineage>
</organism>
<accession>A0ABS0TVP0</accession>
<feature type="domain" description="HTH cro/C1-type" evidence="2">
    <location>
        <begin position="9"/>
        <end position="52"/>
    </location>
</feature>
<evidence type="ECO:0000313" key="4">
    <source>
        <dbReference type="Proteomes" id="UP000639004"/>
    </source>
</evidence>
<protein>
    <submittedName>
        <fullName evidence="3">Helix-turn-helix domain-containing protein</fullName>
    </submittedName>
</protein>
<dbReference type="EMBL" id="JAEHSL010000018">
    <property type="protein sequence ID" value="MBI6182425.1"/>
    <property type="molecule type" value="Genomic_DNA"/>
</dbReference>
<gene>
    <name evidence="3" type="ORF">JEQ07_18780</name>
</gene>
<feature type="region of interest" description="Disordered" evidence="1">
    <location>
        <begin position="72"/>
        <end position="100"/>
    </location>
</feature>
<dbReference type="RefSeq" id="WP_198642471.1">
    <property type="nucleotide sequence ID" value="NZ_JAEHSL010000018.1"/>
</dbReference>
<dbReference type="CDD" id="cd00093">
    <property type="entry name" value="HTH_XRE"/>
    <property type="match status" value="1"/>
</dbReference>
<dbReference type="InterPro" id="IPR001387">
    <property type="entry name" value="Cro/C1-type_HTH"/>
</dbReference>
<name>A0ABS0TVP0_SERPR</name>
<comment type="caution">
    <text evidence="3">The sequence shown here is derived from an EMBL/GenBank/DDBJ whole genome shotgun (WGS) entry which is preliminary data.</text>
</comment>
<proteinExistence type="predicted"/>
<dbReference type="InterPro" id="IPR010982">
    <property type="entry name" value="Lambda_DNA-bd_dom_sf"/>
</dbReference>
<dbReference type="Pfam" id="PF01381">
    <property type="entry name" value="HTH_3"/>
    <property type="match status" value="1"/>
</dbReference>
<reference evidence="3 4" key="1">
    <citation type="submission" date="2020-12" db="EMBL/GenBank/DDBJ databases">
        <title>Enhanced detection system for hospital associated transmission using whole genome sequencing surveillance.</title>
        <authorList>
            <person name="Harrison L.H."/>
            <person name="Van Tyne D."/>
            <person name="Marsh J.W."/>
            <person name="Griffith M.P."/>
            <person name="Snyder D.J."/>
            <person name="Cooper V.S."/>
            <person name="Mustapha M."/>
        </authorList>
    </citation>
    <scope>NUCLEOTIDE SEQUENCE [LARGE SCALE GENOMIC DNA]</scope>
    <source>
        <strain evidence="3 4">SER00238</strain>
    </source>
</reference>